<protein>
    <recommendedName>
        <fullName evidence="5">WW domain-containing protein</fullName>
    </recommendedName>
</protein>
<sequence>MMRAQFLAYIFEILKRWLLRLARRPASLLFSFLSLLRRFTAGRGRRWITGTRFSTEALMRSPGDVEGDDVPIYPSLLPPDQMLMGDRRPPSDDPYSSTPSPPVLRQGTVMHALEADTTTKPYSSAAQSNWFLSGSLSSLHSFQHAGESHSPSDNPRISYDQKGKGVDPLERGVKESSLDNRTFLEHPSQTSISAGPSRLLGLHELAPGSQWRASPMNSSVSLNTRRSFARSLAVSESGRSEYRKHTGPVHSLPGSVHSSRADLHHGSPNKVSVPLGLPVQAVPVSDSGIDTNVHFTVPPGSDGEPGSEVITLYDELAVMELVPEKIKRYEGKTRPPNDSVTPVPAMTTTFPAHDAPPGWISVVHPEGSRYFVNQEKRTFTEVNICDAQTLKNVEFAMKNLLYGLDNREELDMNSVDLVIEPKAYGDDDNLSVVCWYYFANHRSRCIFWLNEFDAEDIISNCKGVENLSHICLAIQAQYWKHWDYFPSLCPVTEKLVDDVKDMLMHAKCDHLSSKQSSVPSDVVELSDYLSVVDRIKVYLPEDWSIERCHAAIVIGRIMHQFSDNAFLNFHGENCARLRSGQTVHGWVYEPSILMVILAPILFLEPVTQVRELHQIFPDNTAHTSRWNALSLKLNGQLQNSNLLASPPFTINSVDKGGKSAIQMASYMSLVTSLGSIVLGLFFVSQDRTSGQSTAGEAAFFLSNLRDGRRGLEKLAIIYSLPKALLMWGMVFFFAAFSIDWWIPGDTKSKAVVGPVTLLVFMMIAFSIIRIKQGDGWGQADLKLLYHLPNAWKQDVEVMRIKKVQRGGLELFSHVTNACKRGMEFMAIGRAQMNDDIVLAPASTAGGLSQEADVEVGTPMRSSSSSVISYYPNSFIPTTPAASVHSPHQLNDGNAKLLSPHLHISPSFLSGVGSPQHIREDSLIVSQDQPSAETRRQPDHASPNVYSTISPFSCSVSEVIAGTAVHVQSHSDGLPIKATIQSESEGQTAVVAAELGAPIPPDPLHTNERETVNYTENVVSEEPKELQNPQFGLTQSTTPTPRIIAKSATDDYFRHAPPAVKWTLQDGHDLEEYRGEQSF</sequence>
<feature type="region of interest" description="Disordered" evidence="1">
    <location>
        <begin position="142"/>
        <end position="167"/>
    </location>
</feature>
<dbReference type="EMBL" id="LVVM01006120">
    <property type="protein sequence ID" value="OJA08912.1"/>
    <property type="molecule type" value="Genomic_DNA"/>
</dbReference>
<keyword evidence="2" id="KW-0472">Membrane</keyword>
<organism evidence="3 4">
    <name type="scientific">Rhizopogon vesiculosus</name>
    <dbReference type="NCBI Taxonomy" id="180088"/>
    <lineage>
        <taxon>Eukaryota</taxon>
        <taxon>Fungi</taxon>
        <taxon>Dikarya</taxon>
        <taxon>Basidiomycota</taxon>
        <taxon>Agaricomycotina</taxon>
        <taxon>Agaricomycetes</taxon>
        <taxon>Agaricomycetidae</taxon>
        <taxon>Boletales</taxon>
        <taxon>Suillineae</taxon>
        <taxon>Rhizopogonaceae</taxon>
        <taxon>Rhizopogon</taxon>
    </lineage>
</organism>
<accession>A0A1J8Q6G3</accession>
<dbReference type="Proteomes" id="UP000183567">
    <property type="component" value="Unassembled WGS sequence"/>
</dbReference>
<dbReference type="OrthoDB" id="2657661at2759"/>
<evidence type="ECO:0000256" key="2">
    <source>
        <dbReference type="SAM" id="Phobius"/>
    </source>
</evidence>
<dbReference type="AlphaFoldDB" id="A0A1J8Q6G3"/>
<comment type="caution">
    <text evidence="3">The sequence shown here is derived from an EMBL/GenBank/DDBJ whole genome shotgun (WGS) entry which is preliminary data.</text>
</comment>
<name>A0A1J8Q6G3_9AGAM</name>
<feature type="transmembrane region" description="Helical" evidence="2">
    <location>
        <begin position="750"/>
        <end position="768"/>
    </location>
</feature>
<feature type="region of interest" description="Disordered" evidence="1">
    <location>
        <begin position="234"/>
        <end position="274"/>
    </location>
</feature>
<feature type="transmembrane region" description="Helical" evidence="2">
    <location>
        <begin position="715"/>
        <end position="738"/>
    </location>
</feature>
<evidence type="ECO:0000256" key="1">
    <source>
        <dbReference type="SAM" id="MobiDB-lite"/>
    </source>
</evidence>
<evidence type="ECO:0000313" key="3">
    <source>
        <dbReference type="EMBL" id="OJA08912.1"/>
    </source>
</evidence>
<keyword evidence="2" id="KW-0812">Transmembrane</keyword>
<evidence type="ECO:0000313" key="4">
    <source>
        <dbReference type="Proteomes" id="UP000183567"/>
    </source>
</evidence>
<gene>
    <name evidence="3" type="ORF">AZE42_07366</name>
</gene>
<keyword evidence="2" id="KW-1133">Transmembrane helix</keyword>
<keyword evidence="4" id="KW-1185">Reference proteome</keyword>
<reference evidence="3 4" key="1">
    <citation type="submission" date="2016-03" db="EMBL/GenBank/DDBJ databases">
        <title>Comparative genomics of the ectomycorrhizal sister species Rhizopogon vinicolor and Rhizopogon vesiculosus (Basidiomycota: Boletales) reveals a divergence of the mating type B locus.</title>
        <authorList>
            <person name="Mujic A.B."/>
            <person name="Kuo A."/>
            <person name="Tritt A."/>
            <person name="Lipzen A."/>
            <person name="Chen C."/>
            <person name="Johnson J."/>
            <person name="Sharma A."/>
            <person name="Barry K."/>
            <person name="Grigoriev I.V."/>
            <person name="Spatafora J.W."/>
        </authorList>
    </citation>
    <scope>NUCLEOTIDE SEQUENCE [LARGE SCALE GENOMIC DNA]</scope>
    <source>
        <strain evidence="3 4">AM-OR11-056</strain>
    </source>
</reference>
<feature type="region of interest" description="Disordered" evidence="1">
    <location>
        <begin position="78"/>
        <end position="105"/>
    </location>
</feature>
<feature type="transmembrane region" description="Helical" evidence="2">
    <location>
        <begin position="663"/>
        <end position="683"/>
    </location>
</feature>
<evidence type="ECO:0008006" key="5">
    <source>
        <dbReference type="Google" id="ProtNLM"/>
    </source>
</evidence>
<proteinExistence type="predicted"/>